<name>A0A7J0FG25_9ERIC</name>
<evidence type="ECO:0000313" key="3">
    <source>
        <dbReference type="Proteomes" id="UP000585474"/>
    </source>
</evidence>
<keyword evidence="3" id="KW-1185">Reference proteome</keyword>
<gene>
    <name evidence="2" type="ORF">Acr_12g0001560</name>
</gene>
<protein>
    <submittedName>
        <fullName evidence="2">Uncharacterized protein</fullName>
    </submittedName>
</protein>
<comment type="caution">
    <text evidence="2">The sequence shown here is derived from an EMBL/GenBank/DDBJ whole genome shotgun (WGS) entry which is preliminary data.</text>
</comment>
<evidence type="ECO:0000256" key="1">
    <source>
        <dbReference type="SAM" id="MobiDB-lite"/>
    </source>
</evidence>
<reference evidence="2 3" key="1">
    <citation type="submission" date="2019-07" db="EMBL/GenBank/DDBJ databases">
        <title>De Novo Assembly of kiwifruit Actinidia rufa.</title>
        <authorList>
            <person name="Sugita-Konishi S."/>
            <person name="Sato K."/>
            <person name="Mori E."/>
            <person name="Abe Y."/>
            <person name="Kisaki G."/>
            <person name="Hamano K."/>
            <person name="Suezawa K."/>
            <person name="Otani M."/>
            <person name="Fukuda T."/>
            <person name="Manabe T."/>
            <person name="Gomi K."/>
            <person name="Tabuchi M."/>
            <person name="Akimitsu K."/>
            <person name="Kataoka I."/>
        </authorList>
    </citation>
    <scope>NUCLEOTIDE SEQUENCE [LARGE SCALE GENOMIC DNA]</scope>
    <source>
        <strain evidence="3">cv. Fuchu</strain>
    </source>
</reference>
<dbReference type="AlphaFoldDB" id="A0A7J0FG25"/>
<sequence>MDAFIIYKAVVEELLNLNYLILKEMADVRNHNTRALPFGAFRTKIFLHFNISIKNQPSQGLGKGFSMNTIKKGKNLGVSEDEREKERVNIHDMEVEGNLEIPLQIEGIYVDPSTQKGEQDVEHDAKIENKEEDIHEGVREGVHVEDNHGEYPSQGEPPA</sequence>
<accession>A0A7J0FG25</accession>
<dbReference type="Proteomes" id="UP000585474">
    <property type="component" value="Unassembled WGS sequence"/>
</dbReference>
<feature type="region of interest" description="Disordered" evidence="1">
    <location>
        <begin position="113"/>
        <end position="159"/>
    </location>
</feature>
<proteinExistence type="predicted"/>
<organism evidence="2 3">
    <name type="scientific">Actinidia rufa</name>
    <dbReference type="NCBI Taxonomy" id="165716"/>
    <lineage>
        <taxon>Eukaryota</taxon>
        <taxon>Viridiplantae</taxon>
        <taxon>Streptophyta</taxon>
        <taxon>Embryophyta</taxon>
        <taxon>Tracheophyta</taxon>
        <taxon>Spermatophyta</taxon>
        <taxon>Magnoliopsida</taxon>
        <taxon>eudicotyledons</taxon>
        <taxon>Gunneridae</taxon>
        <taxon>Pentapetalae</taxon>
        <taxon>asterids</taxon>
        <taxon>Ericales</taxon>
        <taxon>Actinidiaceae</taxon>
        <taxon>Actinidia</taxon>
    </lineage>
</organism>
<feature type="compositionally biased region" description="Basic and acidic residues" evidence="1">
    <location>
        <begin position="117"/>
        <end position="149"/>
    </location>
</feature>
<evidence type="ECO:0000313" key="2">
    <source>
        <dbReference type="EMBL" id="GFY97615.1"/>
    </source>
</evidence>
<dbReference type="EMBL" id="BJWL01000012">
    <property type="protein sequence ID" value="GFY97615.1"/>
    <property type="molecule type" value="Genomic_DNA"/>
</dbReference>